<name>A0A1X0S769_RHIZD</name>
<feature type="region of interest" description="Disordered" evidence="1">
    <location>
        <begin position="1"/>
        <end position="27"/>
    </location>
</feature>
<dbReference type="VEuPathDB" id="FungiDB:BCV72DRAFT_305113"/>
<evidence type="ECO:0000313" key="3">
    <source>
        <dbReference type="Proteomes" id="UP000242381"/>
    </source>
</evidence>
<organism evidence="2 3">
    <name type="scientific">Rhizopus microsporus</name>
    <dbReference type="NCBI Taxonomy" id="58291"/>
    <lineage>
        <taxon>Eukaryota</taxon>
        <taxon>Fungi</taxon>
        <taxon>Fungi incertae sedis</taxon>
        <taxon>Mucoromycota</taxon>
        <taxon>Mucoromycotina</taxon>
        <taxon>Mucoromycetes</taxon>
        <taxon>Mucorales</taxon>
        <taxon>Mucorineae</taxon>
        <taxon>Rhizopodaceae</taxon>
        <taxon>Rhizopus</taxon>
    </lineage>
</organism>
<proteinExistence type="predicted"/>
<evidence type="ECO:0000256" key="1">
    <source>
        <dbReference type="SAM" id="MobiDB-lite"/>
    </source>
</evidence>
<dbReference type="AlphaFoldDB" id="A0A1X0S769"/>
<evidence type="ECO:0000313" key="2">
    <source>
        <dbReference type="EMBL" id="ORE20104.1"/>
    </source>
</evidence>
<feature type="region of interest" description="Disordered" evidence="1">
    <location>
        <begin position="167"/>
        <end position="186"/>
    </location>
</feature>
<dbReference type="Proteomes" id="UP000242381">
    <property type="component" value="Unassembled WGS sequence"/>
</dbReference>
<gene>
    <name evidence="2" type="ORF">BCV71DRAFT_233474</name>
</gene>
<protein>
    <submittedName>
        <fullName evidence="2">Uncharacterized protein</fullName>
    </submittedName>
</protein>
<accession>A0A1X0S769</accession>
<sequence length="186" mass="21987">MPTSSSCTSLVLSPSSSTASLGSHWSTDSKRPRVAELIHLFETGSHPEQRRHSIDTCYHFHSRRYIQQRRFEYIPTLKEWEKRENKRPPIQLVSSQSTPVKRLVTKREIKINDRYSQRKVTSTRDFSWTPQFKGIEALEKEMNNKQLYERQVPSSNLFFLARDNASVKKKSEEYQRGLEKQRQELK</sequence>
<reference evidence="2 3" key="1">
    <citation type="journal article" date="2016" name="Proc. Natl. Acad. Sci. U.S.A.">
        <title>Lipid metabolic changes in an early divergent fungus govern the establishment of a mutualistic symbiosis with endobacteria.</title>
        <authorList>
            <person name="Lastovetsky O.A."/>
            <person name="Gaspar M.L."/>
            <person name="Mondo S.J."/>
            <person name="LaButti K.M."/>
            <person name="Sandor L."/>
            <person name="Grigoriev I.V."/>
            <person name="Henry S.A."/>
            <person name="Pawlowska T.E."/>
        </authorList>
    </citation>
    <scope>NUCLEOTIDE SEQUENCE [LARGE SCALE GENOMIC DNA]</scope>
    <source>
        <strain evidence="2 3">ATCC 11559</strain>
    </source>
</reference>
<feature type="compositionally biased region" description="Low complexity" evidence="1">
    <location>
        <begin position="1"/>
        <end position="23"/>
    </location>
</feature>
<dbReference type="EMBL" id="KV921299">
    <property type="protein sequence ID" value="ORE20104.1"/>
    <property type="molecule type" value="Genomic_DNA"/>
</dbReference>